<evidence type="ECO:0000259" key="1">
    <source>
        <dbReference type="PROSITE" id="PS50943"/>
    </source>
</evidence>
<evidence type="ECO:0000313" key="2">
    <source>
        <dbReference type="EMBL" id="MCW8086008.1"/>
    </source>
</evidence>
<name>A0ABT3NV23_9PROT</name>
<sequence>MTPFGRKLRELREARGVTLTELAAALQVSPAYLSALEHGRRGRPSPGLVHQVNEHFGQIWDEAEELVSLARLSHPRVVVDTAGLSPEATRLANELARRIRDLPSERVHALLTLLEAEGP</sequence>
<dbReference type="EMBL" id="JAPFQI010000006">
    <property type="protein sequence ID" value="MCW8086008.1"/>
    <property type="molecule type" value="Genomic_DNA"/>
</dbReference>
<feature type="domain" description="HTH cro/C1-type" evidence="1">
    <location>
        <begin position="8"/>
        <end position="66"/>
    </location>
</feature>
<dbReference type="RefSeq" id="WP_301589974.1">
    <property type="nucleotide sequence ID" value="NZ_JAPFQI010000006.1"/>
</dbReference>
<proteinExistence type="predicted"/>
<comment type="caution">
    <text evidence="2">The sequence shown here is derived from an EMBL/GenBank/DDBJ whole genome shotgun (WGS) entry which is preliminary data.</text>
</comment>
<dbReference type="InterPro" id="IPR010982">
    <property type="entry name" value="Lambda_DNA-bd_dom_sf"/>
</dbReference>
<dbReference type="SUPFAM" id="SSF47413">
    <property type="entry name" value="lambda repressor-like DNA-binding domains"/>
    <property type="match status" value="1"/>
</dbReference>
<dbReference type="Pfam" id="PF13560">
    <property type="entry name" value="HTH_31"/>
    <property type="match status" value="1"/>
</dbReference>
<dbReference type="SMART" id="SM00530">
    <property type="entry name" value="HTH_XRE"/>
    <property type="match status" value="1"/>
</dbReference>
<dbReference type="Gene3D" id="1.10.260.40">
    <property type="entry name" value="lambda repressor-like DNA-binding domains"/>
    <property type="match status" value="1"/>
</dbReference>
<dbReference type="Proteomes" id="UP001526430">
    <property type="component" value="Unassembled WGS sequence"/>
</dbReference>
<accession>A0ABT3NV23</accession>
<reference evidence="2 3" key="1">
    <citation type="submission" date="2022-10" db="EMBL/GenBank/DDBJ databases">
        <title>Roseococcus glaciei nov., sp. nov., isolated from glacier.</title>
        <authorList>
            <person name="Liu Q."/>
            <person name="Xin Y.-H."/>
        </authorList>
    </citation>
    <scope>NUCLEOTIDE SEQUENCE [LARGE SCALE GENOMIC DNA]</scope>
    <source>
        <strain evidence="2 3">MDT2-1-1</strain>
    </source>
</reference>
<keyword evidence="3" id="KW-1185">Reference proteome</keyword>
<organism evidence="2 3">
    <name type="scientific">Sabulicella glaciei</name>
    <dbReference type="NCBI Taxonomy" id="2984948"/>
    <lineage>
        <taxon>Bacteria</taxon>
        <taxon>Pseudomonadati</taxon>
        <taxon>Pseudomonadota</taxon>
        <taxon>Alphaproteobacteria</taxon>
        <taxon>Acetobacterales</taxon>
        <taxon>Acetobacteraceae</taxon>
        <taxon>Sabulicella</taxon>
    </lineage>
</organism>
<evidence type="ECO:0000313" key="3">
    <source>
        <dbReference type="Proteomes" id="UP001526430"/>
    </source>
</evidence>
<dbReference type="CDD" id="cd00093">
    <property type="entry name" value="HTH_XRE"/>
    <property type="match status" value="1"/>
</dbReference>
<dbReference type="InterPro" id="IPR001387">
    <property type="entry name" value="Cro/C1-type_HTH"/>
</dbReference>
<dbReference type="PROSITE" id="PS50943">
    <property type="entry name" value="HTH_CROC1"/>
    <property type="match status" value="1"/>
</dbReference>
<gene>
    <name evidence="2" type="ORF">OF850_10250</name>
</gene>
<protein>
    <submittedName>
        <fullName evidence="2">Helix-turn-helix transcriptional regulator</fullName>
    </submittedName>
</protein>